<dbReference type="SUPFAM" id="SSF51735">
    <property type="entry name" value="NAD(P)-binding Rossmann-fold domains"/>
    <property type="match status" value="1"/>
</dbReference>
<keyword evidence="3" id="KW-1185">Reference proteome</keyword>
<dbReference type="InterPro" id="IPR036291">
    <property type="entry name" value="NAD(P)-bd_dom_sf"/>
</dbReference>
<evidence type="ECO:0000313" key="2">
    <source>
        <dbReference type="EMBL" id="KAK8896133.1"/>
    </source>
</evidence>
<reference evidence="2 3" key="1">
    <citation type="submission" date="2024-04" db="EMBL/GenBank/DDBJ databases">
        <title>Tritrichomonas musculus Genome.</title>
        <authorList>
            <person name="Alves-Ferreira E."/>
            <person name="Grigg M."/>
            <person name="Lorenzi H."/>
            <person name="Galac M."/>
        </authorList>
    </citation>
    <scope>NUCLEOTIDE SEQUENCE [LARGE SCALE GENOMIC DNA]</scope>
    <source>
        <strain evidence="2 3">EAF2021</strain>
    </source>
</reference>
<dbReference type="Pfam" id="PF01370">
    <property type="entry name" value="Epimerase"/>
    <property type="match status" value="1"/>
</dbReference>
<dbReference type="InterPro" id="IPR051783">
    <property type="entry name" value="NAD(P)-dependent_oxidoreduct"/>
</dbReference>
<dbReference type="PANTHER" id="PTHR48079:SF6">
    <property type="entry name" value="NAD(P)-BINDING DOMAIN-CONTAINING PROTEIN-RELATED"/>
    <property type="match status" value="1"/>
</dbReference>
<name>A0ABR2KZ80_9EUKA</name>
<feature type="domain" description="NAD-dependent epimerase/dehydratase" evidence="1">
    <location>
        <begin position="4"/>
        <end position="186"/>
    </location>
</feature>
<dbReference type="InterPro" id="IPR001509">
    <property type="entry name" value="Epimerase_deHydtase"/>
</dbReference>
<sequence length="341" mass="38528">MMHIFIIGGTGLLGCEAAIQLIKKGHKVTSISLRTPPAEAPIPKEMEIIQGDINKKSDEEILNILKGKDIFIFASGVDERVEFPPPVIDYYKKYNIEPLERIFPLCKQAGIKRAVVLGSYFSYLAKQYPDDHFEDKNPYIMSRLLQEQACEKLSDDNFSVCVLELPYIFGTQPGRKPVWTILIEQLAFMDSWPVTLYPRGGTAMLTCRQTGEVICGAALSDHHGFEVLPISMANMKWNQFLKIVYRARGVSENRRIVGIYPWMMKYGMGSTVKEYEERGIQTGIDPLNLPYIMDKDLFIPDTCARECGATDDDIEAAITDSIKLSEEAYNGKAKLLDMKCE</sequence>
<proteinExistence type="predicted"/>
<dbReference type="Gene3D" id="3.40.50.720">
    <property type="entry name" value="NAD(P)-binding Rossmann-like Domain"/>
    <property type="match status" value="1"/>
</dbReference>
<evidence type="ECO:0000259" key="1">
    <source>
        <dbReference type="Pfam" id="PF01370"/>
    </source>
</evidence>
<dbReference type="EMBL" id="JAPFFF010000002">
    <property type="protein sequence ID" value="KAK8896133.1"/>
    <property type="molecule type" value="Genomic_DNA"/>
</dbReference>
<accession>A0ABR2KZ80</accession>
<organism evidence="2 3">
    <name type="scientific">Tritrichomonas musculus</name>
    <dbReference type="NCBI Taxonomy" id="1915356"/>
    <lineage>
        <taxon>Eukaryota</taxon>
        <taxon>Metamonada</taxon>
        <taxon>Parabasalia</taxon>
        <taxon>Tritrichomonadida</taxon>
        <taxon>Tritrichomonadidae</taxon>
        <taxon>Tritrichomonas</taxon>
    </lineage>
</organism>
<gene>
    <name evidence="2" type="ORF">M9Y10_014026</name>
</gene>
<dbReference type="Proteomes" id="UP001470230">
    <property type="component" value="Unassembled WGS sequence"/>
</dbReference>
<dbReference type="PANTHER" id="PTHR48079">
    <property type="entry name" value="PROTEIN YEEZ"/>
    <property type="match status" value="1"/>
</dbReference>
<protein>
    <recommendedName>
        <fullName evidence="1">NAD-dependent epimerase/dehydratase domain-containing protein</fullName>
    </recommendedName>
</protein>
<comment type="caution">
    <text evidence="2">The sequence shown here is derived from an EMBL/GenBank/DDBJ whole genome shotgun (WGS) entry which is preliminary data.</text>
</comment>
<evidence type="ECO:0000313" key="3">
    <source>
        <dbReference type="Proteomes" id="UP001470230"/>
    </source>
</evidence>